<dbReference type="GO" id="GO:0005737">
    <property type="term" value="C:cytoplasm"/>
    <property type="evidence" value="ECO:0007669"/>
    <property type="project" value="TreeGrafter"/>
</dbReference>
<dbReference type="InterPro" id="IPR014720">
    <property type="entry name" value="dsRBD_dom"/>
</dbReference>
<feature type="compositionally biased region" description="Basic residues" evidence="2">
    <location>
        <begin position="19"/>
        <end position="35"/>
    </location>
</feature>
<keyword evidence="6" id="KW-1185">Reference proteome</keyword>
<accession>A0A3B3SNW0</accession>
<protein>
    <submittedName>
        <fullName evidence="5">Adenosine deaminase RNA specific B2 (inactive)</fullName>
    </submittedName>
</protein>
<dbReference type="Gene3D" id="3.30.160.20">
    <property type="match status" value="2"/>
</dbReference>
<dbReference type="Ensembl" id="ENSPKIT00000012584.1">
    <property type="protein sequence ID" value="ENSPKIP00000031731.1"/>
    <property type="gene ID" value="ENSPKIG00000012103.1"/>
</dbReference>
<dbReference type="InterPro" id="IPR002466">
    <property type="entry name" value="A_deamin"/>
</dbReference>
<dbReference type="Pfam" id="PF00035">
    <property type="entry name" value="dsrm"/>
    <property type="match status" value="2"/>
</dbReference>
<dbReference type="Pfam" id="PF02137">
    <property type="entry name" value="A_deamin"/>
    <property type="match status" value="1"/>
</dbReference>
<dbReference type="SMART" id="SM00552">
    <property type="entry name" value="ADEAMc"/>
    <property type="match status" value="1"/>
</dbReference>
<dbReference type="PANTHER" id="PTHR10910">
    <property type="entry name" value="EUKARYOTE SPECIFIC DSRNA BINDING PROTEIN"/>
    <property type="match status" value="1"/>
</dbReference>
<evidence type="ECO:0000259" key="4">
    <source>
        <dbReference type="PROSITE" id="PS50141"/>
    </source>
</evidence>
<dbReference type="GeneTree" id="ENSGT00940000157252"/>
<dbReference type="Proteomes" id="UP000261540">
    <property type="component" value="Unplaced"/>
</dbReference>
<reference evidence="5" key="2">
    <citation type="submission" date="2025-09" db="UniProtKB">
        <authorList>
            <consortium name="Ensembl"/>
        </authorList>
    </citation>
    <scope>IDENTIFICATION</scope>
</reference>
<dbReference type="PROSITE" id="PS50137">
    <property type="entry name" value="DS_RBD"/>
    <property type="match status" value="2"/>
</dbReference>
<dbReference type="FunFam" id="3.30.160.20:FF:000009">
    <property type="entry name" value="Adenosine deaminase RNA-specific B2 (inactive)"/>
    <property type="match status" value="1"/>
</dbReference>
<dbReference type="GO" id="GO:0003726">
    <property type="term" value="F:double-stranded RNA adenosine deaminase activity"/>
    <property type="evidence" value="ECO:0007669"/>
    <property type="project" value="TreeGrafter"/>
</dbReference>
<dbReference type="GO" id="GO:0003725">
    <property type="term" value="F:double-stranded RNA binding"/>
    <property type="evidence" value="ECO:0007669"/>
    <property type="project" value="TreeGrafter"/>
</dbReference>
<dbReference type="PROSITE" id="PS50141">
    <property type="entry name" value="A_DEAMIN_EDITASE"/>
    <property type="match status" value="1"/>
</dbReference>
<dbReference type="GO" id="GO:0008251">
    <property type="term" value="F:tRNA-specific adenosine deaminase activity"/>
    <property type="evidence" value="ECO:0007669"/>
    <property type="project" value="TreeGrafter"/>
</dbReference>
<feature type="compositionally biased region" description="Polar residues" evidence="2">
    <location>
        <begin position="1"/>
        <end position="10"/>
    </location>
</feature>
<dbReference type="PANTHER" id="PTHR10910:SF17">
    <property type="entry name" value="DOUBLE-STRANDED RNA-SPECIFIC EDITASE B2"/>
    <property type="match status" value="1"/>
</dbReference>
<dbReference type="GO" id="GO:0005730">
    <property type="term" value="C:nucleolus"/>
    <property type="evidence" value="ECO:0007669"/>
    <property type="project" value="TreeGrafter"/>
</dbReference>
<evidence type="ECO:0000256" key="1">
    <source>
        <dbReference type="PROSITE-ProRule" id="PRU00266"/>
    </source>
</evidence>
<organism evidence="5 6">
    <name type="scientific">Paramormyrops kingsleyae</name>
    <dbReference type="NCBI Taxonomy" id="1676925"/>
    <lineage>
        <taxon>Eukaryota</taxon>
        <taxon>Metazoa</taxon>
        <taxon>Chordata</taxon>
        <taxon>Craniata</taxon>
        <taxon>Vertebrata</taxon>
        <taxon>Euteleostomi</taxon>
        <taxon>Actinopterygii</taxon>
        <taxon>Neopterygii</taxon>
        <taxon>Teleostei</taxon>
        <taxon>Osteoglossocephala</taxon>
        <taxon>Osteoglossomorpha</taxon>
        <taxon>Osteoglossiformes</taxon>
        <taxon>Mormyridae</taxon>
        <taxon>Paramormyrops</taxon>
    </lineage>
</organism>
<feature type="domain" description="DRBM" evidence="3">
    <location>
        <begin position="261"/>
        <end position="298"/>
    </location>
</feature>
<feature type="region of interest" description="Disordered" evidence="2">
    <location>
        <begin position="1"/>
        <end position="100"/>
    </location>
</feature>
<feature type="region of interest" description="Disordered" evidence="2">
    <location>
        <begin position="582"/>
        <end position="603"/>
    </location>
</feature>
<feature type="domain" description="DRBM" evidence="3">
    <location>
        <begin position="105"/>
        <end position="171"/>
    </location>
</feature>
<reference evidence="5" key="1">
    <citation type="submission" date="2025-08" db="UniProtKB">
        <authorList>
            <consortium name="Ensembl"/>
        </authorList>
    </citation>
    <scope>IDENTIFICATION</scope>
</reference>
<sequence length="700" mass="77371">MASTLGNGTRSPGHPGAQLKRRLKRRRRRRSKRKGTSSGEVKENRDTGNLDECPIGPRCCQSFFSPDTTRGGTSGLKRKQPLEEGNGRRLRKPEPVRRKQSWSVLPKNALVHLNELRPGLQYQMLAQTGPRHAPVFSVTVEVNGLAFKGTGATKKAAKMRAAELALGSFIQFPNASQAHLTMAGAEQSPVDFTSDRAADYLGILFKEFEPSAHSDRAPELRNRQAAPQTGYKSPVALLNELRPGLRYLCLAGGAEAGRVHRRFVMALRVDGRTFEGSGRSKRLAKSRAALSALRSVFGLGLPPSWGGIGEPGRKHPHLPQGFAESIFHLVAEKYSELAGSCTPLHAPRKVLAGIVLTRGLDLRRAQVVAIATGTKCLNGEYISDQGLVVNDCHAEIVARRAFLRFLYSQLELLLSKRQEDKERSIFMWRQEGYRLRESVMFHMYISTSPCGDARLNSPYETTADPHRQLRPVRRCRAHLRTKVESGEGTLPGRSRQAAQTWDGVLQGEPLATMSCTDKIARWNVLGLQGALLSRLVEPVYLHSLTVGSLLHVGHLSRATAQRQERLGPLAAPYRRHRPLLSCLGRSPPRQPGKPPSSSLNWTIGDTQPEVLNASRGTRAPSGAPSRICKRALFSRWARLLHKLPGPGAGGTTEPLVYGEAKQRAGLYQKVKQRWFRVLHEAGLGTWVRKPPEQDHFLVCV</sequence>
<dbReference type="SMART" id="SM00358">
    <property type="entry name" value="DSRM"/>
    <property type="match status" value="2"/>
</dbReference>
<dbReference type="GO" id="GO:0006396">
    <property type="term" value="P:RNA processing"/>
    <property type="evidence" value="ECO:0007669"/>
    <property type="project" value="InterPro"/>
</dbReference>
<feature type="domain" description="A to I editase" evidence="4">
    <location>
        <begin position="369"/>
        <end position="696"/>
    </location>
</feature>
<dbReference type="SUPFAM" id="SSF54768">
    <property type="entry name" value="dsRNA-binding domain-like"/>
    <property type="match status" value="2"/>
</dbReference>
<dbReference type="GO" id="GO:0006382">
    <property type="term" value="P:adenosine to inosine editing"/>
    <property type="evidence" value="ECO:0007669"/>
    <property type="project" value="TreeGrafter"/>
</dbReference>
<dbReference type="InterPro" id="IPR044460">
    <property type="entry name" value="ADAR3_DSRM_1"/>
</dbReference>
<feature type="compositionally biased region" description="Polar residues" evidence="2">
    <location>
        <begin position="62"/>
        <end position="71"/>
    </location>
</feature>
<dbReference type="CDD" id="cd19896">
    <property type="entry name" value="DSRM_RED2_rpt1"/>
    <property type="match status" value="1"/>
</dbReference>
<evidence type="ECO:0000256" key="2">
    <source>
        <dbReference type="SAM" id="MobiDB-lite"/>
    </source>
</evidence>
<keyword evidence="1" id="KW-0694">RNA-binding</keyword>
<dbReference type="STRING" id="1676925.ENSPKIP00000031731"/>
<name>A0A3B3SNW0_9TELE</name>
<feature type="compositionally biased region" description="Basic and acidic residues" evidence="2">
    <location>
        <begin position="80"/>
        <end position="97"/>
    </location>
</feature>
<evidence type="ECO:0000313" key="6">
    <source>
        <dbReference type="Proteomes" id="UP000261540"/>
    </source>
</evidence>
<evidence type="ECO:0000259" key="3">
    <source>
        <dbReference type="PROSITE" id="PS50137"/>
    </source>
</evidence>
<proteinExistence type="predicted"/>
<evidence type="ECO:0000313" key="5">
    <source>
        <dbReference type="Ensembl" id="ENSPKIP00000031731.1"/>
    </source>
</evidence>
<dbReference type="AlphaFoldDB" id="A0A3B3SNW0"/>